<evidence type="ECO:0000256" key="3">
    <source>
        <dbReference type="ARBA" id="ARBA00022449"/>
    </source>
</evidence>
<keyword evidence="7" id="KW-0406">Ion transport</keyword>
<keyword evidence="12" id="KW-1185">Reference proteome</keyword>
<feature type="transmembrane region" description="Helical" evidence="10">
    <location>
        <begin position="392"/>
        <end position="415"/>
    </location>
</feature>
<reference evidence="11" key="1">
    <citation type="journal article" date="2021" name="Microb. Physiol.">
        <title>Proteogenomic Insights into the Physiology of Marine, Sulfate-Reducing, Filamentous Desulfonema limicola and Desulfonema magnum.</title>
        <authorList>
            <person name="Schnaars V."/>
            <person name="Wohlbrand L."/>
            <person name="Scheve S."/>
            <person name="Hinrichs C."/>
            <person name="Reinhardt R."/>
            <person name="Rabus R."/>
        </authorList>
    </citation>
    <scope>NUCLEOTIDE SEQUENCE</scope>
    <source>
        <strain evidence="11">5ac10</strain>
    </source>
</reference>
<feature type="transmembrane region" description="Helical" evidence="10">
    <location>
        <begin position="190"/>
        <end position="215"/>
    </location>
</feature>
<feature type="transmembrane region" description="Helical" evidence="10">
    <location>
        <begin position="90"/>
        <end position="111"/>
    </location>
</feature>
<feature type="transmembrane region" description="Helical" evidence="10">
    <location>
        <begin position="55"/>
        <end position="78"/>
    </location>
</feature>
<feature type="transmembrane region" description="Helical" evidence="10">
    <location>
        <begin position="362"/>
        <end position="380"/>
    </location>
</feature>
<feature type="transmembrane region" description="Helical" evidence="10">
    <location>
        <begin position="164"/>
        <end position="184"/>
    </location>
</feature>
<name>A0A975B9S5_9BACT</name>
<dbReference type="InterPro" id="IPR002528">
    <property type="entry name" value="MATE_fam"/>
</dbReference>
<organism evidence="11 12">
    <name type="scientific">Desulfonema limicola</name>
    <dbReference type="NCBI Taxonomy" id="45656"/>
    <lineage>
        <taxon>Bacteria</taxon>
        <taxon>Pseudomonadati</taxon>
        <taxon>Thermodesulfobacteriota</taxon>
        <taxon>Desulfobacteria</taxon>
        <taxon>Desulfobacterales</taxon>
        <taxon>Desulfococcaceae</taxon>
        <taxon>Desulfonema</taxon>
    </lineage>
</organism>
<keyword evidence="6 10" id="KW-1133">Transmembrane helix</keyword>
<dbReference type="KEGG" id="dli:dnl_37940"/>
<feature type="transmembrane region" description="Helical" evidence="10">
    <location>
        <begin position="131"/>
        <end position="152"/>
    </location>
</feature>
<feature type="transmembrane region" description="Helical" evidence="10">
    <location>
        <begin position="242"/>
        <end position="265"/>
    </location>
</feature>
<evidence type="ECO:0000256" key="6">
    <source>
        <dbReference type="ARBA" id="ARBA00022989"/>
    </source>
</evidence>
<evidence type="ECO:0000256" key="2">
    <source>
        <dbReference type="ARBA" id="ARBA00022448"/>
    </source>
</evidence>
<dbReference type="PANTHER" id="PTHR43298:SF2">
    <property type="entry name" value="FMN_FAD EXPORTER YEEO-RELATED"/>
    <property type="match status" value="1"/>
</dbReference>
<dbReference type="PIRSF" id="PIRSF006603">
    <property type="entry name" value="DinF"/>
    <property type="match status" value="1"/>
</dbReference>
<dbReference type="GO" id="GO:0006811">
    <property type="term" value="P:monoatomic ion transport"/>
    <property type="evidence" value="ECO:0007669"/>
    <property type="project" value="UniProtKB-KW"/>
</dbReference>
<dbReference type="Proteomes" id="UP000663720">
    <property type="component" value="Chromosome"/>
</dbReference>
<evidence type="ECO:0000313" key="11">
    <source>
        <dbReference type="EMBL" id="QTA81457.1"/>
    </source>
</evidence>
<gene>
    <name evidence="11" type="ORF">dnl_37940</name>
</gene>
<dbReference type="Pfam" id="PF01554">
    <property type="entry name" value="MatE"/>
    <property type="match status" value="2"/>
</dbReference>
<dbReference type="CDD" id="cd13133">
    <property type="entry name" value="MATE_like_7"/>
    <property type="match status" value="1"/>
</dbReference>
<evidence type="ECO:0000256" key="8">
    <source>
        <dbReference type="ARBA" id="ARBA00023136"/>
    </source>
</evidence>
<keyword evidence="2" id="KW-0813">Transport</keyword>
<dbReference type="RefSeq" id="WP_246514732.1">
    <property type="nucleotide sequence ID" value="NZ_CP061799.1"/>
</dbReference>
<evidence type="ECO:0000256" key="10">
    <source>
        <dbReference type="SAM" id="Phobius"/>
    </source>
</evidence>
<keyword evidence="5 10" id="KW-0812">Transmembrane</keyword>
<dbReference type="AlphaFoldDB" id="A0A975B9S5"/>
<evidence type="ECO:0000256" key="4">
    <source>
        <dbReference type="ARBA" id="ARBA00022475"/>
    </source>
</evidence>
<evidence type="ECO:0000256" key="7">
    <source>
        <dbReference type="ARBA" id="ARBA00023065"/>
    </source>
</evidence>
<keyword evidence="4" id="KW-1003">Cell membrane</keyword>
<accession>A0A975B9S5</accession>
<dbReference type="GO" id="GO:0042910">
    <property type="term" value="F:xenobiotic transmembrane transporter activity"/>
    <property type="evidence" value="ECO:0007669"/>
    <property type="project" value="InterPro"/>
</dbReference>
<dbReference type="NCBIfam" id="TIGR00797">
    <property type="entry name" value="matE"/>
    <property type="match status" value="1"/>
</dbReference>
<protein>
    <recommendedName>
        <fullName evidence="9">Multidrug-efflux transporter</fullName>
    </recommendedName>
</protein>
<dbReference type="EMBL" id="CP061799">
    <property type="protein sequence ID" value="QTA81457.1"/>
    <property type="molecule type" value="Genomic_DNA"/>
</dbReference>
<proteinExistence type="predicted"/>
<keyword evidence="3" id="KW-0050">Antiport</keyword>
<sequence>MQYFNNNKYWYKKVIQVSFPLVVSSSTTMVMEVTDRIFLANYSLDAIAAATPGGITAFLFICFFMGIADYVNVFIAQYTGAGKDSKVGTALWQSIWFSLFSALVLAGLWFIAVPLFKLGGHAPGVQHLEVVYFRILCAGAGIYVFQTGLSCFFSGRGITRPVMLVNITGAVFNIPLNYVLINGIGPFPELGIAGAGIATAASWVLMALLFIFLVFTPENDRRYNVIKDWHFNKILFIKLMKFGVPGSIQFCMDIFAFTFFIFMVGRVGTAELAATNIVLSINSLGFMPMIGFSIGVSTLVGQALGNNCPEDAAAAAKSTFHIIYLYLLMLIIAFLFTPEWLLGIFKAENSPEYAEIEKTGIILLRFVSCYLFFDAHYMVFTGVLKGAGDTYFIMWTIFLVSILVMILPLYIGVILYGAGLYYAWTCTTLYIFSLFFLSLWRYHTGKWKSMRLI</sequence>
<feature type="transmembrane region" description="Helical" evidence="10">
    <location>
        <begin position="322"/>
        <end position="342"/>
    </location>
</feature>
<dbReference type="PANTHER" id="PTHR43298">
    <property type="entry name" value="MULTIDRUG RESISTANCE PROTEIN NORM-RELATED"/>
    <property type="match status" value="1"/>
</dbReference>
<dbReference type="InterPro" id="IPR050222">
    <property type="entry name" value="MATE_MdtK"/>
</dbReference>
<feature type="transmembrane region" description="Helical" evidence="10">
    <location>
        <begin position="421"/>
        <end position="442"/>
    </location>
</feature>
<dbReference type="GO" id="GO:0015297">
    <property type="term" value="F:antiporter activity"/>
    <property type="evidence" value="ECO:0007669"/>
    <property type="project" value="UniProtKB-KW"/>
</dbReference>
<keyword evidence="8 10" id="KW-0472">Membrane</keyword>
<feature type="transmembrane region" description="Helical" evidence="10">
    <location>
        <begin position="277"/>
        <end position="301"/>
    </location>
</feature>
<evidence type="ECO:0000256" key="5">
    <source>
        <dbReference type="ARBA" id="ARBA00022692"/>
    </source>
</evidence>
<evidence type="ECO:0000256" key="1">
    <source>
        <dbReference type="ARBA" id="ARBA00004651"/>
    </source>
</evidence>
<evidence type="ECO:0000313" key="12">
    <source>
        <dbReference type="Proteomes" id="UP000663720"/>
    </source>
</evidence>
<comment type="subcellular location">
    <subcellularLocation>
        <location evidence="1">Cell membrane</location>
        <topology evidence="1">Multi-pass membrane protein</topology>
    </subcellularLocation>
</comment>
<dbReference type="GO" id="GO:0005886">
    <property type="term" value="C:plasma membrane"/>
    <property type="evidence" value="ECO:0007669"/>
    <property type="project" value="UniProtKB-SubCell"/>
</dbReference>
<dbReference type="InterPro" id="IPR048279">
    <property type="entry name" value="MdtK-like"/>
</dbReference>
<evidence type="ECO:0000256" key="9">
    <source>
        <dbReference type="ARBA" id="ARBA00031636"/>
    </source>
</evidence>